<name>A0A1C7F999_9VIBR</name>
<feature type="coiled-coil region" evidence="1">
    <location>
        <begin position="329"/>
        <end position="356"/>
    </location>
</feature>
<feature type="transmembrane region" description="Helical" evidence="2">
    <location>
        <begin position="424"/>
        <end position="445"/>
    </location>
</feature>
<dbReference type="GeneID" id="96873621"/>
<accession>A0A1C7F999</accession>
<keyword evidence="1" id="KW-0175">Coiled coil</keyword>
<evidence type="ECO:0000256" key="1">
    <source>
        <dbReference type="SAM" id="Coils"/>
    </source>
</evidence>
<dbReference type="RefSeq" id="WP_065545328.1">
    <property type="nucleotide sequence ID" value="NZ_CP016414.1"/>
</dbReference>
<sequence length="479" mass="53786">MSSITLRIAEILNAAWRQRYVIVLPTLILPFVGLMVAKLAPTVYVSHTSMLIQETAKMNPFLEDIAVSTMLKERLNALSTLLKSRHVLQSVAADQGLITPDMSTLQQERIIQRLSANLSVNQPGKDFLQIELTAEKPDGMASLLTSISEHFIEQLLAPERSSIRDSSEFLTIHIEKRRSELDQAENALAEYRNKNLAVTPEMQNQSLTQLATLKQNLAEKQAELAGVEKSLGSLDQQLSKTNPVIGRIEDQIIEIRSALTLLQAKYTDNHSSVQAKKRELKRLESERNLLLEVEQPNVTSDQLWDIASSNTLSDINNIQPLLVTQLHSLQLVRSRYESLTEETKSLESMITAIEEQAQNFGDTAQQMYRLKRDAQIKRQLYDELLQRYEMAQLTGSLGVFEENKRVKIIDLPYTPSAPANLPTLIYILAGLIAGIGLGVGMAYLFELFDSSLRRSEQVEAITHAPVLTTIPKIALRFSK</sequence>
<keyword evidence="2" id="KW-1133">Transmembrane helix</keyword>
<feature type="coiled-coil region" evidence="1">
    <location>
        <begin position="174"/>
        <end position="237"/>
    </location>
</feature>
<gene>
    <name evidence="4" type="ORF">VSVS05_01403</name>
</gene>
<keyword evidence="5" id="KW-1185">Reference proteome</keyword>
<protein>
    <recommendedName>
        <fullName evidence="3">Tyrosine-protein kinase G-rich domain-containing protein</fullName>
    </recommendedName>
</protein>
<dbReference type="InterPro" id="IPR050445">
    <property type="entry name" value="Bact_polysacc_biosynth/exp"/>
</dbReference>
<dbReference type="PANTHER" id="PTHR32309:SF13">
    <property type="entry name" value="FERRIC ENTEROBACTIN TRANSPORT PROTEIN FEPE"/>
    <property type="match status" value="1"/>
</dbReference>
<organism evidence="4 5">
    <name type="scientific">Vibrio scophthalmi</name>
    <dbReference type="NCBI Taxonomy" id="45658"/>
    <lineage>
        <taxon>Bacteria</taxon>
        <taxon>Pseudomonadati</taxon>
        <taxon>Pseudomonadota</taxon>
        <taxon>Gammaproteobacteria</taxon>
        <taxon>Vibrionales</taxon>
        <taxon>Vibrionaceae</taxon>
        <taxon>Vibrio</taxon>
    </lineage>
</organism>
<dbReference type="GO" id="GO:0004713">
    <property type="term" value="F:protein tyrosine kinase activity"/>
    <property type="evidence" value="ECO:0007669"/>
    <property type="project" value="TreeGrafter"/>
</dbReference>
<dbReference type="InterPro" id="IPR032807">
    <property type="entry name" value="GNVR"/>
</dbReference>
<keyword evidence="2" id="KW-0472">Membrane</keyword>
<feature type="transmembrane region" description="Helical" evidence="2">
    <location>
        <begin position="20"/>
        <end position="40"/>
    </location>
</feature>
<dbReference type="PATRIC" id="fig|45658.7.peg.1381"/>
<dbReference type="EMBL" id="CP016414">
    <property type="protein sequence ID" value="ANU36530.1"/>
    <property type="molecule type" value="Genomic_DNA"/>
</dbReference>
<dbReference type="AlphaFoldDB" id="A0A1C7F999"/>
<dbReference type="Proteomes" id="UP000092528">
    <property type="component" value="Chromosome 1"/>
</dbReference>
<dbReference type="PANTHER" id="PTHR32309">
    <property type="entry name" value="TYROSINE-PROTEIN KINASE"/>
    <property type="match status" value="1"/>
</dbReference>
<evidence type="ECO:0000313" key="5">
    <source>
        <dbReference type="Proteomes" id="UP000092528"/>
    </source>
</evidence>
<evidence type="ECO:0000259" key="3">
    <source>
        <dbReference type="Pfam" id="PF13807"/>
    </source>
</evidence>
<proteinExistence type="predicted"/>
<keyword evidence="2" id="KW-0812">Transmembrane</keyword>
<reference evidence="4 5" key="1">
    <citation type="submission" date="2016-07" db="EMBL/GenBank/DDBJ databases">
        <title>Genome sequencing of Vibrio scophthalmi strain VS-05, an isolated from Paralichthys olivaceus.</title>
        <authorList>
            <person name="Han H.-J."/>
        </authorList>
    </citation>
    <scope>NUCLEOTIDE SEQUENCE [LARGE SCALE GENOMIC DNA]</scope>
    <source>
        <strain evidence="4 5">VS-05</strain>
    </source>
</reference>
<evidence type="ECO:0000256" key="2">
    <source>
        <dbReference type="SAM" id="Phobius"/>
    </source>
</evidence>
<evidence type="ECO:0000313" key="4">
    <source>
        <dbReference type="EMBL" id="ANU36530.1"/>
    </source>
</evidence>
<feature type="domain" description="Tyrosine-protein kinase G-rich" evidence="3">
    <location>
        <begin position="362"/>
        <end position="443"/>
    </location>
</feature>
<dbReference type="Pfam" id="PF13807">
    <property type="entry name" value="GNVR"/>
    <property type="match status" value="1"/>
</dbReference>
<dbReference type="GO" id="GO:0005886">
    <property type="term" value="C:plasma membrane"/>
    <property type="evidence" value="ECO:0007669"/>
    <property type="project" value="TreeGrafter"/>
</dbReference>
<dbReference type="STRING" id="45658.VSVS12_01782"/>